<name>A0A5J4XBZ8_9EUKA</name>
<reference evidence="1 2" key="1">
    <citation type="submission" date="2019-03" db="EMBL/GenBank/DDBJ databases">
        <title>Single cell metagenomics reveals metabolic interactions within the superorganism composed of flagellate Streblomastix strix and complex community of Bacteroidetes bacteria on its surface.</title>
        <authorList>
            <person name="Treitli S.C."/>
            <person name="Kolisko M."/>
            <person name="Husnik F."/>
            <person name="Keeling P."/>
            <person name="Hampl V."/>
        </authorList>
    </citation>
    <scope>NUCLEOTIDE SEQUENCE [LARGE SCALE GENOMIC DNA]</scope>
    <source>
        <strain evidence="1">ST1C</strain>
    </source>
</reference>
<evidence type="ECO:0008006" key="3">
    <source>
        <dbReference type="Google" id="ProtNLM"/>
    </source>
</evidence>
<protein>
    <recommendedName>
        <fullName evidence="3">Integrase catalytic domain-containing protein</fullName>
    </recommendedName>
</protein>
<organism evidence="1 2">
    <name type="scientific">Streblomastix strix</name>
    <dbReference type="NCBI Taxonomy" id="222440"/>
    <lineage>
        <taxon>Eukaryota</taxon>
        <taxon>Metamonada</taxon>
        <taxon>Preaxostyla</taxon>
        <taxon>Oxymonadida</taxon>
        <taxon>Streblomastigidae</taxon>
        <taxon>Streblomastix</taxon>
    </lineage>
</organism>
<gene>
    <name evidence="1" type="ORF">EZS28_000119</name>
</gene>
<evidence type="ECO:0000313" key="2">
    <source>
        <dbReference type="Proteomes" id="UP000324800"/>
    </source>
</evidence>
<sequence length="216" mass="25282">MNALQKLVKNNHFTNIRGDDEKGFSGNILKTFSQENNFTSFFTDSKFTNRSRVVDSVFMTIRNGFGNDSEKFADNDLMQQMVQMYNQIPHSAYDNKYYPKQANDNDDIEGQYKRQQKNKLFDIKIQQQNKGLLSFQPGIILLIHLDYTKTGDSFVMQRRNFNELAEFIKQSNGNVMVKLLKSQSDLKIVELLEQYCKLVAKDICLLDTKYKDYFKL</sequence>
<dbReference type="AlphaFoldDB" id="A0A5J4XBZ8"/>
<dbReference type="OrthoDB" id="6343797at2759"/>
<dbReference type="Proteomes" id="UP000324800">
    <property type="component" value="Unassembled WGS sequence"/>
</dbReference>
<proteinExistence type="predicted"/>
<accession>A0A5J4XBZ8</accession>
<dbReference type="EMBL" id="SNRW01000008">
    <property type="protein sequence ID" value="KAA6404356.1"/>
    <property type="molecule type" value="Genomic_DNA"/>
</dbReference>
<evidence type="ECO:0000313" key="1">
    <source>
        <dbReference type="EMBL" id="KAA6404356.1"/>
    </source>
</evidence>
<comment type="caution">
    <text evidence="1">The sequence shown here is derived from an EMBL/GenBank/DDBJ whole genome shotgun (WGS) entry which is preliminary data.</text>
</comment>